<evidence type="ECO:0000313" key="1">
    <source>
        <dbReference type="EMBL" id="POY75596.1"/>
    </source>
</evidence>
<organism evidence="1 2">
    <name type="scientific">Rhodotorula taiwanensis</name>
    <dbReference type="NCBI Taxonomy" id="741276"/>
    <lineage>
        <taxon>Eukaryota</taxon>
        <taxon>Fungi</taxon>
        <taxon>Dikarya</taxon>
        <taxon>Basidiomycota</taxon>
        <taxon>Pucciniomycotina</taxon>
        <taxon>Microbotryomycetes</taxon>
        <taxon>Sporidiobolales</taxon>
        <taxon>Sporidiobolaceae</taxon>
        <taxon>Rhodotorula</taxon>
    </lineage>
</organism>
<dbReference type="Pfam" id="PF08538">
    <property type="entry name" value="DUF1749"/>
    <property type="match status" value="1"/>
</dbReference>
<evidence type="ECO:0008006" key="3">
    <source>
        <dbReference type="Google" id="ProtNLM"/>
    </source>
</evidence>
<keyword evidence="2" id="KW-1185">Reference proteome</keyword>
<dbReference type="AlphaFoldDB" id="A0A2S5BFP1"/>
<sequence length="300" mass="32319">MSAVSGVLHRASVSSVSSFEISSTVPVGDDNTRPLLLFVAGLGDTLLSVEYVIGVAAAVGEQGWRCAQALLSSNGPGWGTASVRQDAEELADLVRYFKRRGAAKVVLLGHSTGCQDAIAYLHLARDDAAMPQLDAVILQAPVSDREAPGVSEGVNRFLPQLEYQKDSPTFASPELASLLQTDIGITLHRFRSLVLPPTGDTVNLDVCEDFFSSDLSDLYLERVFAPTTCPIMFVLSGDDASYPERIKSRLPDLLQCFRRSTPEPYSSRHSCILPDADHSLSSVSSAEAFKQQVVAFLGDL</sequence>
<dbReference type="InterPro" id="IPR013744">
    <property type="entry name" value="SidJ"/>
</dbReference>
<dbReference type="PANTHER" id="PTHR31591:SF1">
    <property type="entry name" value="UPF0613 PROTEIN PB24D3.06C"/>
    <property type="match status" value="1"/>
</dbReference>
<dbReference type="Proteomes" id="UP000237144">
    <property type="component" value="Unassembled WGS sequence"/>
</dbReference>
<proteinExistence type="predicted"/>
<dbReference type="InterPro" id="IPR029058">
    <property type="entry name" value="AB_hydrolase_fold"/>
</dbReference>
<accession>A0A2S5BFP1</accession>
<name>A0A2S5BFP1_9BASI</name>
<dbReference type="Gene3D" id="3.40.50.1820">
    <property type="entry name" value="alpha/beta hydrolase"/>
    <property type="match status" value="1"/>
</dbReference>
<dbReference type="OrthoDB" id="10034502at2759"/>
<gene>
    <name evidence="1" type="ORF">BMF94_1218</name>
</gene>
<comment type="caution">
    <text evidence="1">The sequence shown here is derived from an EMBL/GenBank/DDBJ whole genome shotgun (WGS) entry which is preliminary data.</text>
</comment>
<dbReference type="EMBL" id="PJQD01000013">
    <property type="protein sequence ID" value="POY75596.1"/>
    <property type="molecule type" value="Genomic_DNA"/>
</dbReference>
<dbReference type="PANTHER" id="PTHR31591">
    <property type="entry name" value="UPF0613 PROTEIN PB24D3.06C"/>
    <property type="match status" value="1"/>
</dbReference>
<reference evidence="1 2" key="1">
    <citation type="journal article" date="2018" name="Front. Microbiol.">
        <title>Prospects for Fungal Bioremediation of Acidic Radioactive Waste Sites: Characterization and Genome Sequence of Rhodotorula taiwanensis MD1149.</title>
        <authorList>
            <person name="Tkavc R."/>
            <person name="Matrosova V.Y."/>
            <person name="Grichenko O.E."/>
            <person name="Gostincar C."/>
            <person name="Volpe R.P."/>
            <person name="Klimenkova P."/>
            <person name="Gaidamakova E.K."/>
            <person name="Zhou C.E."/>
            <person name="Stewart B.J."/>
            <person name="Lyman M.G."/>
            <person name="Malfatti S.A."/>
            <person name="Rubinfeld B."/>
            <person name="Courtot M."/>
            <person name="Singh J."/>
            <person name="Dalgard C.L."/>
            <person name="Hamilton T."/>
            <person name="Frey K.G."/>
            <person name="Gunde-Cimerman N."/>
            <person name="Dugan L."/>
            <person name="Daly M.J."/>
        </authorList>
    </citation>
    <scope>NUCLEOTIDE SEQUENCE [LARGE SCALE GENOMIC DNA]</scope>
    <source>
        <strain evidence="1 2">MD1149</strain>
    </source>
</reference>
<evidence type="ECO:0000313" key="2">
    <source>
        <dbReference type="Proteomes" id="UP000237144"/>
    </source>
</evidence>
<protein>
    <recommendedName>
        <fullName evidence="3">AB hydrolase-1 domain-containing protein</fullName>
    </recommendedName>
</protein>
<dbReference type="SUPFAM" id="SSF53474">
    <property type="entry name" value="alpha/beta-Hydrolases"/>
    <property type="match status" value="1"/>
</dbReference>